<evidence type="ECO:0000256" key="1">
    <source>
        <dbReference type="SAM" id="MobiDB-lite"/>
    </source>
</evidence>
<sequence>MNPSKNPFEVSSNDAMCQTCCQFIQALSTFYSNEEYPEKGWEGDEQGSRPTTTWGVAFRNKSSFEALASSAPSCELCHVLHDDLASLDPDLLSGWLGLYPRYYASYIGDNKRKGYFRAGFSDTLDRMPWGSGGIGSPPLHTFRIGRLRDPVDGNKDEGGPWWDTYKEVIAVAPRTTPEYIARRYNDWVAMCRDHPWHEQCRGSTSPTEKRNDEGEAQAPLQQVADQGDLPTRVIDLGPRLSTEPLRLYTAAPDEKAVYVALSHCWGGAIPSSTVLANLEAHMSGLPMEELPRNFRDAITVTRALGIRYLWIDSLCIIQDSRADWHAEAGRMASVYANAAVVISALEATSSNVGFLHPEVERVPLAALNEDYAVQKVFGRAYEYLQACPLNSRAWCMQERLLARRVLHFGREQMFWECSSNFTSESGDTYTGDNTGHVAALFIKLRKTIRDPPQWENESDHWYRLLEEYTTRKLTVSTDKLPALAGAATLTHSRGLRDGSGKPTYVAGLWREDLARGLVWGAEYDHGEGRKVWGLSSSDRCSTLVEAPLGSNGIPRAPSWSWASVDGAVIFWALRSKVTSVMLEKLDVVMMAGEGDLTESQPIGALKVRGPLAEVVYHPCVPKKEGMPTDVGHLTFADEQVDSDFPSGCVMDVNRGVERTCYALLVYVANEAREKYMLVLEKRDADMAFKRIGLCKAEGRGEFDKGFKSEDIIII</sequence>
<evidence type="ECO:0000313" key="3">
    <source>
        <dbReference type="EMBL" id="KAK8856045.1"/>
    </source>
</evidence>
<accession>A0ABR2I204</accession>
<dbReference type="PANTHER" id="PTHR33112:SF16">
    <property type="entry name" value="HETEROKARYON INCOMPATIBILITY DOMAIN-CONTAINING PROTEIN"/>
    <property type="match status" value="1"/>
</dbReference>
<proteinExistence type="predicted"/>
<dbReference type="Pfam" id="PF06985">
    <property type="entry name" value="HET"/>
    <property type="match status" value="1"/>
</dbReference>
<feature type="domain" description="Heterokaryon incompatibility" evidence="2">
    <location>
        <begin position="258"/>
        <end position="398"/>
    </location>
</feature>
<evidence type="ECO:0000259" key="2">
    <source>
        <dbReference type="Pfam" id="PF06985"/>
    </source>
</evidence>
<protein>
    <submittedName>
        <fullName evidence="3">Heterokaryon incompatibility protein-domain-containing protein</fullName>
    </submittedName>
</protein>
<comment type="caution">
    <text evidence="3">The sequence shown here is derived from an EMBL/GenBank/DDBJ whole genome shotgun (WGS) entry which is preliminary data.</text>
</comment>
<keyword evidence="4" id="KW-1185">Reference proteome</keyword>
<dbReference type="Proteomes" id="UP001390339">
    <property type="component" value="Unassembled WGS sequence"/>
</dbReference>
<dbReference type="InterPro" id="IPR010730">
    <property type="entry name" value="HET"/>
</dbReference>
<dbReference type="EMBL" id="JAPCWZ010000007">
    <property type="protein sequence ID" value="KAK8856045.1"/>
    <property type="molecule type" value="Genomic_DNA"/>
</dbReference>
<feature type="region of interest" description="Disordered" evidence="1">
    <location>
        <begin position="198"/>
        <end position="222"/>
    </location>
</feature>
<dbReference type="PANTHER" id="PTHR33112">
    <property type="entry name" value="DOMAIN PROTEIN, PUTATIVE-RELATED"/>
    <property type="match status" value="1"/>
</dbReference>
<name>A0ABR2I204_9PEZI</name>
<organism evidence="3 4">
    <name type="scientific">Apiospora arundinis</name>
    <dbReference type="NCBI Taxonomy" id="335852"/>
    <lineage>
        <taxon>Eukaryota</taxon>
        <taxon>Fungi</taxon>
        <taxon>Dikarya</taxon>
        <taxon>Ascomycota</taxon>
        <taxon>Pezizomycotina</taxon>
        <taxon>Sordariomycetes</taxon>
        <taxon>Xylariomycetidae</taxon>
        <taxon>Amphisphaeriales</taxon>
        <taxon>Apiosporaceae</taxon>
        <taxon>Apiospora</taxon>
    </lineage>
</organism>
<reference evidence="3 4" key="1">
    <citation type="journal article" date="2024" name="IMA Fungus">
        <title>Apiospora arundinis, a panoply of carbohydrate-active enzymes and secondary metabolites.</title>
        <authorList>
            <person name="Sorensen T."/>
            <person name="Petersen C."/>
            <person name="Muurmann A.T."/>
            <person name="Christiansen J.V."/>
            <person name="Brundto M.L."/>
            <person name="Overgaard C.K."/>
            <person name="Boysen A.T."/>
            <person name="Wollenberg R.D."/>
            <person name="Larsen T.O."/>
            <person name="Sorensen J.L."/>
            <person name="Nielsen K.L."/>
            <person name="Sondergaard T.E."/>
        </authorList>
    </citation>
    <scope>NUCLEOTIDE SEQUENCE [LARGE SCALE GENOMIC DNA]</scope>
    <source>
        <strain evidence="3 4">AAU 773</strain>
    </source>
</reference>
<evidence type="ECO:0000313" key="4">
    <source>
        <dbReference type="Proteomes" id="UP001390339"/>
    </source>
</evidence>
<gene>
    <name evidence="3" type="ORF">PGQ11_011957</name>
</gene>